<dbReference type="AlphaFoldDB" id="L0DCB7"/>
<dbReference type="eggNOG" id="COG1959">
    <property type="taxonomic scope" value="Bacteria"/>
</dbReference>
<dbReference type="NCBIfam" id="TIGR00738">
    <property type="entry name" value="rrf2_super"/>
    <property type="match status" value="1"/>
</dbReference>
<dbReference type="InterPro" id="IPR036388">
    <property type="entry name" value="WH-like_DNA-bd_sf"/>
</dbReference>
<dbReference type="HOGENOM" id="CLU_107144_1_1_0"/>
<reference evidence="1 2" key="1">
    <citation type="submission" date="2012-02" db="EMBL/GenBank/DDBJ databases">
        <title>Complete sequence of chromosome of Singulisphaera acidiphila DSM 18658.</title>
        <authorList>
            <consortium name="US DOE Joint Genome Institute (JGI-PGF)"/>
            <person name="Lucas S."/>
            <person name="Copeland A."/>
            <person name="Lapidus A."/>
            <person name="Glavina del Rio T."/>
            <person name="Dalin E."/>
            <person name="Tice H."/>
            <person name="Bruce D."/>
            <person name="Goodwin L."/>
            <person name="Pitluck S."/>
            <person name="Peters L."/>
            <person name="Ovchinnikova G."/>
            <person name="Chertkov O."/>
            <person name="Kyrpides N."/>
            <person name="Mavromatis K."/>
            <person name="Ivanova N."/>
            <person name="Brettin T."/>
            <person name="Detter J.C."/>
            <person name="Han C."/>
            <person name="Larimer F."/>
            <person name="Land M."/>
            <person name="Hauser L."/>
            <person name="Markowitz V."/>
            <person name="Cheng J.-F."/>
            <person name="Hugenholtz P."/>
            <person name="Woyke T."/>
            <person name="Wu D."/>
            <person name="Tindall B."/>
            <person name="Pomrenke H."/>
            <person name="Brambilla E."/>
            <person name="Klenk H.-P."/>
            <person name="Eisen J.A."/>
        </authorList>
    </citation>
    <scope>NUCLEOTIDE SEQUENCE [LARGE SCALE GENOMIC DNA]</scope>
    <source>
        <strain evidence="2">ATCC BAA-1392 / DSM 18658 / VKM B-2454 / MOB10</strain>
    </source>
</reference>
<dbReference type="GO" id="GO:0003700">
    <property type="term" value="F:DNA-binding transcription factor activity"/>
    <property type="evidence" value="ECO:0007669"/>
    <property type="project" value="TreeGrafter"/>
</dbReference>
<name>L0DCB7_SINAD</name>
<dbReference type="EMBL" id="CP003364">
    <property type="protein sequence ID" value="AGA27024.1"/>
    <property type="molecule type" value="Genomic_DNA"/>
</dbReference>
<evidence type="ECO:0000313" key="2">
    <source>
        <dbReference type="Proteomes" id="UP000010798"/>
    </source>
</evidence>
<dbReference type="OrthoDB" id="270199at2"/>
<gene>
    <name evidence="1" type="ordered locus">Sinac_2728</name>
</gene>
<dbReference type="InterPro" id="IPR036390">
    <property type="entry name" value="WH_DNA-bd_sf"/>
</dbReference>
<dbReference type="GO" id="GO:0005829">
    <property type="term" value="C:cytosol"/>
    <property type="evidence" value="ECO:0007669"/>
    <property type="project" value="TreeGrafter"/>
</dbReference>
<dbReference type="InterPro" id="IPR000944">
    <property type="entry name" value="Tscrpt_reg_Rrf2"/>
</dbReference>
<dbReference type="KEGG" id="saci:Sinac_2728"/>
<dbReference type="RefSeq" id="WP_015246176.1">
    <property type="nucleotide sequence ID" value="NC_019892.1"/>
</dbReference>
<dbReference type="PANTHER" id="PTHR33221:SF15">
    <property type="entry name" value="HTH-TYPE TRANSCRIPTIONAL REGULATOR YWGB-RELATED"/>
    <property type="match status" value="1"/>
</dbReference>
<dbReference type="Proteomes" id="UP000010798">
    <property type="component" value="Chromosome"/>
</dbReference>
<dbReference type="PROSITE" id="PS51197">
    <property type="entry name" value="HTH_RRF2_2"/>
    <property type="match status" value="1"/>
</dbReference>
<dbReference type="SUPFAM" id="SSF46785">
    <property type="entry name" value="Winged helix' DNA-binding domain"/>
    <property type="match status" value="1"/>
</dbReference>
<evidence type="ECO:0000313" key="1">
    <source>
        <dbReference type="EMBL" id="AGA27024.1"/>
    </source>
</evidence>
<dbReference type="Pfam" id="PF02082">
    <property type="entry name" value="Rrf2"/>
    <property type="match status" value="1"/>
</dbReference>
<proteinExistence type="predicted"/>
<organism evidence="1 2">
    <name type="scientific">Singulisphaera acidiphila (strain ATCC BAA-1392 / DSM 18658 / VKM B-2454 / MOB10)</name>
    <dbReference type="NCBI Taxonomy" id="886293"/>
    <lineage>
        <taxon>Bacteria</taxon>
        <taxon>Pseudomonadati</taxon>
        <taxon>Planctomycetota</taxon>
        <taxon>Planctomycetia</taxon>
        <taxon>Isosphaerales</taxon>
        <taxon>Isosphaeraceae</taxon>
        <taxon>Singulisphaera</taxon>
    </lineage>
</organism>
<protein>
    <submittedName>
        <fullName evidence="1">Rrf2 family protein, putative transcriptional regulator</fullName>
    </submittedName>
</protein>
<dbReference type="STRING" id="886293.Sinac_2728"/>
<accession>L0DCB7</accession>
<sequence>MQISSKCSYALRAIYVLSERTDPGPLKIAEIADRQKIPLKFLEAILNQLKGGGFVRSQRGVEGGYWLARPADRITIGEVLRFIDGPISPVDGAANQASLVESELPGNEAFLEFWEQVDQALSGVVDQTTFADLVRRDRSRREEEEPFVANWSI</sequence>
<dbReference type="PANTHER" id="PTHR33221">
    <property type="entry name" value="WINGED HELIX-TURN-HELIX TRANSCRIPTIONAL REGULATOR, RRF2 FAMILY"/>
    <property type="match status" value="1"/>
</dbReference>
<keyword evidence="2" id="KW-1185">Reference proteome</keyword>
<dbReference type="Gene3D" id="1.10.10.10">
    <property type="entry name" value="Winged helix-like DNA-binding domain superfamily/Winged helix DNA-binding domain"/>
    <property type="match status" value="1"/>
</dbReference>